<organism evidence="2 3">
    <name type="scientific">Caerostris extrusa</name>
    <name type="common">Bark spider</name>
    <name type="synonym">Caerostris bankana</name>
    <dbReference type="NCBI Taxonomy" id="172846"/>
    <lineage>
        <taxon>Eukaryota</taxon>
        <taxon>Metazoa</taxon>
        <taxon>Ecdysozoa</taxon>
        <taxon>Arthropoda</taxon>
        <taxon>Chelicerata</taxon>
        <taxon>Arachnida</taxon>
        <taxon>Araneae</taxon>
        <taxon>Araneomorphae</taxon>
        <taxon>Entelegynae</taxon>
        <taxon>Araneoidea</taxon>
        <taxon>Araneidae</taxon>
        <taxon>Caerostris</taxon>
    </lineage>
</organism>
<feature type="region of interest" description="Disordered" evidence="1">
    <location>
        <begin position="1"/>
        <end position="26"/>
    </location>
</feature>
<keyword evidence="3" id="KW-1185">Reference proteome</keyword>
<comment type="caution">
    <text evidence="2">The sequence shown here is derived from an EMBL/GenBank/DDBJ whole genome shotgun (WGS) entry which is preliminary data.</text>
</comment>
<dbReference type="EMBL" id="BPLR01015779">
    <property type="protein sequence ID" value="GIY78657.1"/>
    <property type="molecule type" value="Genomic_DNA"/>
</dbReference>
<evidence type="ECO:0000313" key="3">
    <source>
        <dbReference type="Proteomes" id="UP001054945"/>
    </source>
</evidence>
<sequence>MKEAIPHLPDSGVRCGDGSHSRQDTWRQKHHFGGATFEKGEKWENCFCVECGGNNTDRNPFLRDRVYCTKIHGTF</sequence>
<dbReference type="AlphaFoldDB" id="A0AAV4W7C2"/>
<gene>
    <name evidence="2" type="ORF">CEXT_292501</name>
</gene>
<dbReference type="Proteomes" id="UP001054945">
    <property type="component" value="Unassembled WGS sequence"/>
</dbReference>
<accession>A0AAV4W7C2</accession>
<proteinExistence type="predicted"/>
<feature type="compositionally biased region" description="Basic and acidic residues" evidence="1">
    <location>
        <begin position="17"/>
        <end position="26"/>
    </location>
</feature>
<reference evidence="2 3" key="1">
    <citation type="submission" date="2021-06" db="EMBL/GenBank/DDBJ databases">
        <title>Caerostris extrusa draft genome.</title>
        <authorList>
            <person name="Kono N."/>
            <person name="Arakawa K."/>
        </authorList>
    </citation>
    <scope>NUCLEOTIDE SEQUENCE [LARGE SCALE GENOMIC DNA]</scope>
</reference>
<evidence type="ECO:0000313" key="2">
    <source>
        <dbReference type="EMBL" id="GIY78657.1"/>
    </source>
</evidence>
<protein>
    <submittedName>
        <fullName evidence="2">Uncharacterized protein</fullName>
    </submittedName>
</protein>
<name>A0AAV4W7C2_CAEEX</name>
<evidence type="ECO:0000256" key="1">
    <source>
        <dbReference type="SAM" id="MobiDB-lite"/>
    </source>
</evidence>